<dbReference type="Pfam" id="PF09588">
    <property type="entry name" value="YqaJ"/>
    <property type="match status" value="1"/>
</dbReference>
<dbReference type="RefSeq" id="WP_339091164.1">
    <property type="nucleotide sequence ID" value="NZ_LR743507.1"/>
</dbReference>
<dbReference type="InterPro" id="IPR011604">
    <property type="entry name" value="PDDEXK-like_dom_sf"/>
</dbReference>
<organism evidence="3">
    <name type="scientific">Variovorax paradoxus</name>
    <dbReference type="NCBI Taxonomy" id="34073"/>
    <lineage>
        <taxon>Bacteria</taxon>
        <taxon>Pseudomonadati</taxon>
        <taxon>Pseudomonadota</taxon>
        <taxon>Betaproteobacteria</taxon>
        <taxon>Burkholderiales</taxon>
        <taxon>Comamonadaceae</taxon>
        <taxon>Variovorax</taxon>
    </lineage>
</organism>
<evidence type="ECO:0000256" key="1">
    <source>
        <dbReference type="SAM" id="MobiDB-lite"/>
    </source>
</evidence>
<dbReference type="InterPro" id="IPR019080">
    <property type="entry name" value="YqaJ_viral_recombinase"/>
</dbReference>
<sequence>MKNLDLVQGSPEWHAHRATHFNASDAPAMMGCSKYKTRSQLLHELHTGITPEVDAAQQRRFDDGHRAEALARPLAEATIGEDLYPVVGTEGELSASFDGLTMDESIAFEHKSLNDELRAAMTTMDGAALPLAYRVQMEQQCAVSGCQRVLFMATKWDGDELVERREAWYTPDLQLRAQIVAGWAQLAQDLAAYVPSTAPAAEKVVAEPVEALPAPFVQVTGQLALQDNFKVFEERLRDFLDNRLIREPKTDEDFVNLDAQIKAMKQGRDALKSAKAQMLAQVQPVDMANKAADALDKLLQQSCKMAEELLAAEKDRRRGEIVADGVKGLAAHVASLNGRLGKPYMPTVPADFGGAIKGKRSLASMEEAVSNELTRAKLAANEIADRIQVNLTTLREQAAEVAFLFPDTAQIVLKAPDDLATLVKARIAEHQQKEQARIEADRERIRKEEAARLEREQEEERQRLAREEAARVTAAAPAPVAAPAPASAAPVPTPAPTPAPTVIAMPPLAQPAANVAPSLSIGAINERLQYFTLTAEGLRGLGFEPAGRERAAPRYHESDFPHMLAAIVGHVQGIQAKQAA</sequence>
<dbReference type="SUPFAM" id="SSF52980">
    <property type="entry name" value="Restriction endonuclease-like"/>
    <property type="match status" value="1"/>
</dbReference>
<gene>
    <name evidence="3" type="ORF">VVAX_03587</name>
</gene>
<dbReference type="InterPro" id="IPR011335">
    <property type="entry name" value="Restrct_endonuc-II-like"/>
</dbReference>
<dbReference type="AlphaFoldDB" id="A0A679JIK9"/>
<accession>A0A679JIK9</accession>
<feature type="region of interest" description="Disordered" evidence="1">
    <location>
        <begin position="451"/>
        <end position="494"/>
    </location>
</feature>
<protein>
    <recommendedName>
        <fullName evidence="2">YqaJ viral recombinase domain-containing protein</fullName>
    </recommendedName>
</protein>
<feature type="compositionally biased region" description="Basic and acidic residues" evidence="1">
    <location>
        <begin position="451"/>
        <end position="470"/>
    </location>
</feature>
<name>A0A679JIK9_VARPD</name>
<dbReference type="InterPro" id="IPR016889">
    <property type="entry name" value="UCP028503"/>
</dbReference>
<feature type="domain" description="YqaJ viral recombinase" evidence="2">
    <location>
        <begin position="12"/>
        <end position="147"/>
    </location>
</feature>
<evidence type="ECO:0000313" key="3">
    <source>
        <dbReference type="EMBL" id="CAA2106113.1"/>
    </source>
</evidence>
<reference evidence="3" key="1">
    <citation type="submission" date="2019-12" db="EMBL/GenBank/DDBJ databases">
        <authorList>
            <person name="Cremers G."/>
        </authorList>
    </citation>
    <scope>NUCLEOTIDE SEQUENCE</scope>
    <source>
        <strain evidence="3">Vvax</strain>
    </source>
</reference>
<dbReference type="Gene3D" id="3.90.320.10">
    <property type="match status" value="1"/>
</dbReference>
<proteinExistence type="predicted"/>
<feature type="compositionally biased region" description="Low complexity" evidence="1">
    <location>
        <begin position="471"/>
        <end position="490"/>
    </location>
</feature>
<dbReference type="EMBL" id="LR743507">
    <property type="protein sequence ID" value="CAA2106113.1"/>
    <property type="molecule type" value="Genomic_DNA"/>
</dbReference>
<evidence type="ECO:0000259" key="2">
    <source>
        <dbReference type="Pfam" id="PF09588"/>
    </source>
</evidence>
<dbReference type="PIRSF" id="PIRSF028503">
    <property type="entry name" value="UCP028503"/>
    <property type="match status" value="1"/>
</dbReference>